<dbReference type="GO" id="GO:0016020">
    <property type="term" value="C:membrane"/>
    <property type="evidence" value="ECO:0007669"/>
    <property type="project" value="TreeGrafter"/>
</dbReference>
<keyword evidence="2" id="KW-0560">Oxidoreductase</keyword>
<dbReference type="Pfam" id="PF00106">
    <property type="entry name" value="adh_short"/>
    <property type="match status" value="1"/>
</dbReference>
<dbReference type="PRINTS" id="PR00080">
    <property type="entry name" value="SDRFAMILY"/>
</dbReference>
<dbReference type="PRINTS" id="PR00081">
    <property type="entry name" value="GDHRDH"/>
</dbReference>
<evidence type="ECO:0000313" key="6">
    <source>
        <dbReference type="EMBL" id="QOD55389.1"/>
    </source>
</evidence>
<dbReference type="InterPro" id="IPR036291">
    <property type="entry name" value="NAD(P)-bd_dom_sf"/>
</dbReference>
<dbReference type="PROSITE" id="PS00061">
    <property type="entry name" value="ADH_SHORT"/>
    <property type="match status" value="1"/>
</dbReference>
<dbReference type="InterPro" id="IPR002347">
    <property type="entry name" value="SDR_fam"/>
</dbReference>
<evidence type="ECO:0000256" key="2">
    <source>
        <dbReference type="ARBA" id="ARBA00023002"/>
    </source>
</evidence>
<dbReference type="EMBL" id="CP061854">
    <property type="protein sequence ID" value="QOD55389.1"/>
    <property type="molecule type" value="Genomic_DNA"/>
</dbReference>
<reference evidence="5" key="1">
    <citation type="journal article" date="2017" name="Genome Announc.">
        <title>Whole-Genome Sequence of Photobacterium damselae subsp. piscicida Strain 91-197, Isolated from Hybrid Striped Bass (Morone sp.) in the United States.</title>
        <authorList>
            <person name="Teru Y."/>
            <person name="Hikima J."/>
            <person name="Kono T."/>
            <person name="Sakai M."/>
            <person name="Takano T."/>
            <person name="Hawke J.P."/>
            <person name="Takeyama H."/>
            <person name="Aoki T."/>
        </authorList>
    </citation>
    <scope>NUCLEOTIDE SEQUENCE</scope>
    <source>
        <strain evidence="5">91-197</strain>
    </source>
</reference>
<dbReference type="Gene3D" id="3.40.50.720">
    <property type="entry name" value="NAD(P)-binding Rossmann-like Domain"/>
    <property type="match status" value="2"/>
</dbReference>
<feature type="compositionally biased region" description="Basic and acidic residues" evidence="3">
    <location>
        <begin position="639"/>
        <end position="649"/>
    </location>
</feature>
<dbReference type="InterPro" id="IPR020904">
    <property type="entry name" value="Sc_DH/Rdtase_CS"/>
</dbReference>
<accession>A0A1V1VB58</accession>
<feature type="domain" description="Ketoreductase" evidence="4">
    <location>
        <begin position="379"/>
        <end position="565"/>
    </location>
</feature>
<dbReference type="CDD" id="cd05263">
    <property type="entry name" value="MupV_like_SDR_e"/>
    <property type="match status" value="1"/>
</dbReference>
<feature type="region of interest" description="Disordered" evidence="3">
    <location>
        <begin position="630"/>
        <end position="649"/>
    </location>
</feature>
<dbReference type="InterPro" id="IPR057313">
    <property type="entry name" value="Maqu_2507-like"/>
</dbReference>
<dbReference type="InterPro" id="IPR013120">
    <property type="entry name" value="FAR_NAD-bd"/>
</dbReference>
<dbReference type="NCBIfam" id="NF005539">
    <property type="entry name" value="PRK07201.1"/>
    <property type="match status" value="1"/>
</dbReference>
<reference evidence="6 8" key="3">
    <citation type="submission" date="2020-09" db="EMBL/GenBank/DDBJ databases">
        <title>Complete, closed and curated genome sequences of Photobacterium damselae subsp. piscicida isolates from Australia indicate localised evolution and additional plasmid-borne pathogenicity mechanisms.</title>
        <authorList>
            <person name="Baseggio L."/>
            <person name="Silayeva O."/>
            <person name="Buller N."/>
            <person name="Landos M."/>
            <person name="Engelstaedter J."/>
            <person name="Barnes A.C."/>
        </authorList>
    </citation>
    <scope>NUCLEOTIDE SEQUENCE [LARGE SCALE GENOMIC DNA]</scope>
    <source>
        <strain evidence="6 8">AS-16-0540-1</strain>
    </source>
</reference>
<gene>
    <name evidence="6" type="ORF">IC627_08340</name>
    <name evidence="5" type="ORF">PDPUS_1_01496</name>
</gene>
<dbReference type="RefSeq" id="WP_086958055.1">
    <property type="nucleotide sequence ID" value="NZ_AP018045.1"/>
</dbReference>
<dbReference type="EMBL" id="AP018045">
    <property type="protein sequence ID" value="BAX52870.1"/>
    <property type="molecule type" value="Genomic_DNA"/>
</dbReference>
<dbReference type="SUPFAM" id="SSF51735">
    <property type="entry name" value="NAD(P)-binding Rossmann-fold domains"/>
    <property type="match status" value="2"/>
</dbReference>
<evidence type="ECO:0000259" key="4">
    <source>
        <dbReference type="SMART" id="SM00822"/>
    </source>
</evidence>
<dbReference type="Proteomes" id="UP000218676">
    <property type="component" value="Chromosome 1"/>
</dbReference>
<dbReference type="AlphaFoldDB" id="A0A1V1VB58"/>
<dbReference type="GO" id="GO:0016491">
    <property type="term" value="F:oxidoreductase activity"/>
    <property type="evidence" value="ECO:0007669"/>
    <property type="project" value="UniProtKB-KW"/>
</dbReference>
<dbReference type="Proteomes" id="UP000516656">
    <property type="component" value="Chromosome 1"/>
</dbReference>
<protein>
    <submittedName>
        <fullName evidence="5">Fatty acyl-CoA reductase</fullName>
    </submittedName>
    <submittedName>
        <fullName evidence="6">SDR family oxidoreductase</fullName>
    </submittedName>
</protein>
<dbReference type="SMART" id="SM00822">
    <property type="entry name" value="PKS_KR"/>
    <property type="match status" value="1"/>
</dbReference>
<sequence>MNYFITGATGFIGSHLVARLAKRSGNFYLLARSDNAEQKLQQLIEKHQLPADRFHLVTGSITETNLGLSSKTISELTGKITHFYHLAAIYDLEADEEALKRANIEGTENCVRMAERLQAKCFHHVSSIAVAGQFRGWFREDMLDQATGLDHPYFSTKHESEKIVQQSCTIPWRVYRPGIVVGHSKTGEAERIDGPYYFFKIIQKLRQALPEWMPLLGLEGGRLNIVPVDYIADTIDHISHLEDLDQQCFHVVDPDPYRAGEVINLFAQAGHAPRMAMRFDMRLLNMVPSHLWKQLAHLPVLERFIDAISQEIRVPKDALSMFNYPTQFDCTNTLQALEGSNITCPRLSEYAAPIWDYWERNLDPDLHVEKSLKGCVAGKVIAITGASSGIGYTTAIKLAKTDAKLVLIARDLERLQQTRNEIERLGGHAAIYQCDLSKDEPAQETLDLIKQHHGSIDILINNAGRSIRRSVVNSVDRLHDYERTMQINYFGALRMIMGTLPGMLEKEAGHIINISSIAVLTNQPRFSAYAASKAALDSFTRTAGAELCGQGVHFTTINMPLVETPMIADHYRQAKGGIPLLTSEEAADLIIKAIIEKPKRIATKLGLFAALVHGVYPKLGELVMNAGFNISPDSDDPERDSQQPKEHTPDVVALSSLIREIHM</sequence>
<evidence type="ECO:0000313" key="7">
    <source>
        <dbReference type="Proteomes" id="UP000218676"/>
    </source>
</evidence>
<evidence type="ECO:0000256" key="1">
    <source>
        <dbReference type="ARBA" id="ARBA00006484"/>
    </source>
</evidence>
<dbReference type="Pfam" id="PF07993">
    <property type="entry name" value="NAD_binding_4"/>
    <property type="match status" value="1"/>
</dbReference>
<reference evidence="7" key="2">
    <citation type="submission" date="2017-05" db="EMBL/GenBank/DDBJ databases">
        <title>Whole genome sequence of fish pathogenic bacteria, Photobacterium damselae subsp. piscicida, strain 91-197, isolated from hybrid striped bass (Morone sp.) in USA.</title>
        <authorList>
            <person name="Teru Y."/>
            <person name="Hikima J."/>
            <person name="Kono T."/>
            <person name="Sakai M."/>
            <person name="Takano T."/>
            <person name="Hawke J.P."/>
            <person name="Takeyama H."/>
            <person name="Aoki T."/>
        </authorList>
    </citation>
    <scope>NUCLEOTIDE SEQUENCE [LARGE SCALE GENOMIC DNA]</scope>
    <source>
        <strain evidence="7">91-197</strain>
    </source>
</reference>
<dbReference type="PANTHER" id="PTHR44196">
    <property type="entry name" value="DEHYDROGENASE/REDUCTASE SDR FAMILY MEMBER 7B"/>
    <property type="match status" value="1"/>
</dbReference>
<evidence type="ECO:0000256" key="3">
    <source>
        <dbReference type="SAM" id="MobiDB-lite"/>
    </source>
</evidence>
<organism evidence="5 7">
    <name type="scientific">Photobacterium damsela subsp. piscicida</name>
    <name type="common">Pasteurella piscicida</name>
    <dbReference type="NCBI Taxonomy" id="38294"/>
    <lineage>
        <taxon>Bacteria</taxon>
        <taxon>Pseudomonadati</taxon>
        <taxon>Pseudomonadota</taxon>
        <taxon>Gammaproteobacteria</taxon>
        <taxon>Vibrionales</taxon>
        <taxon>Vibrionaceae</taxon>
        <taxon>Photobacterium</taxon>
    </lineage>
</organism>
<dbReference type="PANTHER" id="PTHR44196:SF1">
    <property type="entry name" value="DEHYDROGENASE_REDUCTASE SDR FAMILY MEMBER 7B"/>
    <property type="match status" value="1"/>
</dbReference>
<evidence type="ECO:0000313" key="8">
    <source>
        <dbReference type="Proteomes" id="UP000516656"/>
    </source>
</evidence>
<comment type="similarity">
    <text evidence="1">Belongs to the short-chain dehydrogenases/reductases (SDR) family.</text>
</comment>
<evidence type="ECO:0000313" key="5">
    <source>
        <dbReference type="EMBL" id="BAX52870.1"/>
    </source>
</evidence>
<name>A0A1V1VB58_PHODP</name>
<proteinExistence type="inferred from homology"/>
<dbReference type="CDD" id="cd05233">
    <property type="entry name" value="SDR_c"/>
    <property type="match status" value="1"/>
</dbReference>
<dbReference type="InterPro" id="IPR057326">
    <property type="entry name" value="KR_dom"/>
</dbReference>